<sequence>MRLAASLDLTAAEPLCQALRVRLDDATLAIDGSAVERISTPCLQVLAAAHAGAVARGTAFRLHAPSEALRQAIDELGLSAAIPVEG</sequence>
<comment type="caution">
    <text evidence="2">The sequence shown here is derived from an EMBL/GenBank/DDBJ whole genome shotgun (WGS) entry which is preliminary data.</text>
</comment>
<dbReference type="InterPro" id="IPR036513">
    <property type="entry name" value="STAS_dom_sf"/>
</dbReference>
<dbReference type="Pfam" id="PF13466">
    <property type="entry name" value="STAS_2"/>
    <property type="match status" value="1"/>
</dbReference>
<dbReference type="PROSITE" id="PS50801">
    <property type="entry name" value="STAS"/>
    <property type="match status" value="1"/>
</dbReference>
<dbReference type="PANTHER" id="PTHR35849:SF2">
    <property type="entry name" value="BLR2341 PROTEIN"/>
    <property type="match status" value="1"/>
</dbReference>
<keyword evidence="3" id="KW-1185">Reference proteome</keyword>
<evidence type="ECO:0000313" key="2">
    <source>
        <dbReference type="EMBL" id="NKC31268.1"/>
    </source>
</evidence>
<proteinExistence type="predicted"/>
<dbReference type="EMBL" id="JAAVNE010000013">
    <property type="protein sequence ID" value="NKC31268.1"/>
    <property type="molecule type" value="Genomic_DNA"/>
</dbReference>
<dbReference type="InterPro" id="IPR002645">
    <property type="entry name" value="STAS_dom"/>
</dbReference>
<organism evidence="2 3">
    <name type="scientific">Falsiroseomonas selenitidurans</name>
    <dbReference type="NCBI Taxonomy" id="2716335"/>
    <lineage>
        <taxon>Bacteria</taxon>
        <taxon>Pseudomonadati</taxon>
        <taxon>Pseudomonadota</taxon>
        <taxon>Alphaproteobacteria</taxon>
        <taxon>Acetobacterales</taxon>
        <taxon>Roseomonadaceae</taxon>
        <taxon>Falsiroseomonas</taxon>
    </lineage>
</organism>
<dbReference type="Gene3D" id="3.30.750.24">
    <property type="entry name" value="STAS domain"/>
    <property type="match status" value="1"/>
</dbReference>
<accession>A0ABX1E644</accession>
<evidence type="ECO:0000259" key="1">
    <source>
        <dbReference type="PROSITE" id="PS50801"/>
    </source>
</evidence>
<evidence type="ECO:0000313" key="3">
    <source>
        <dbReference type="Proteomes" id="UP000787635"/>
    </source>
</evidence>
<dbReference type="SUPFAM" id="SSF52091">
    <property type="entry name" value="SpoIIaa-like"/>
    <property type="match status" value="1"/>
</dbReference>
<feature type="domain" description="STAS" evidence="1">
    <location>
        <begin position="1"/>
        <end position="86"/>
    </location>
</feature>
<protein>
    <submittedName>
        <fullName evidence="2">STAS domain-containing protein</fullName>
    </submittedName>
</protein>
<gene>
    <name evidence="2" type="ORF">HEQ75_10385</name>
</gene>
<dbReference type="PANTHER" id="PTHR35849">
    <property type="entry name" value="BLR2341 PROTEIN"/>
    <property type="match status" value="1"/>
</dbReference>
<dbReference type="Proteomes" id="UP000787635">
    <property type="component" value="Unassembled WGS sequence"/>
</dbReference>
<dbReference type="InterPro" id="IPR058548">
    <property type="entry name" value="MlaB-like_STAS"/>
</dbReference>
<name>A0ABX1E644_9PROT</name>
<dbReference type="InterPro" id="IPR052746">
    <property type="entry name" value="MlaB_ABC_Transporter"/>
</dbReference>
<reference evidence="2 3" key="1">
    <citation type="submission" date="2020-03" db="EMBL/GenBank/DDBJ databases">
        <title>Roseomonas selenitidurans sp. nov. isolated from urban soil.</title>
        <authorList>
            <person name="Liu H."/>
        </authorList>
    </citation>
    <scope>NUCLEOTIDE SEQUENCE [LARGE SCALE GENOMIC DNA]</scope>
    <source>
        <strain evidence="2 3">BU-1</strain>
    </source>
</reference>